<accession>A0A2H0TRD3</accession>
<evidence type="ECO:0000313" key="3">
    <source>
        <dbReference type="Proteomes" id="UP000230154"/>
    </source>
</evidence>
<dbReference type="AlphaFoldDB" id="A0A2H0TRD3"/>
<feature type="domain" description="FAD-binding FR-type" evidence="1">
    <location>
        <begin position="7"/>
        <end position="106"/>
    </location>
</feature>
<dbReference type="InterPro" id="IPR017927">
    <property type="entry name" value="FAD-bd_FR_type"/>
</dbReference>
<organism evidence="2 3">
    <name type="scientific">Candidatus Magasanikbacteria bacterium CG10_big_fil_rev_8_21_14_0_10_47_10</name>
    <dbReference type="NCBI Taxonomy" id="1974652"/>
    <lineage>
        <taxon>Bacteria</taxon>
        <taxon>Candidatus Magasanikiibacteriota</taxon>
    </lineage>
</organism>
<dbReference type="Gene3D" id="3.40.50.80">
    <property type="entry name" value="Nucleotide-binding domain of ferredoxin-NADP reductase (FNR) module"/>
    <property type="match status" value="1"/>
</dbReference>
<dbReference type="Pfam" id="PF00970">
    <property type="entry name" value="FAD_binding_6"/>
    <property type="match status" value="1"/>
</dbReference>
<dbReference type="CDD" id="cd00322">
    <property type="entry name" value="FNR_like"/>
    <property type="match status" value="1"/>
</dbReference>
<name>A0A2H0TRD3_9BACT</name>
<dbReference type="InterPro" id="IPR017938">
    <property type="entry name" value="Riboflavin_synthase-like_b-brl"/>
</dbReference>
<dbReference type="InterPro" id="IPR001433">
    <property type="entry name" value="OxRdtase_FAD/NAD-bd"/>
</dbReference>
<dbReference type="Proteomes" id="UP000230154">
    <property type="component" value="Unassembled WGS sequence"/>
</dbReference>
<dbReference type="PANTHER" id="PTHR47354:SF5">
    <property type="entry name" value="PROTEIN RFBI"/>
    <property type="match status" value="1"/>
</dbReference>
<proteinExistence type="predicted"/>
<sequence>MTMNTYMQEYTIQLRQKIQLTHNMISLVFEKPADFEFTAGQFVQFLVPDGEKVVPRAYSICSTPSDNELHFCVKLLENGKASTLFAAMTDGDSAIIRGPRGNFVSTASSPLYFVATGAGIAPIMSILQDELIHKKTDTELYLLFGVHDESDLFWQQRLDDLTNTYNNFSFNTTVSQPQSQEWRGLNGRVTDHLDNHSNGHQFFICGNPDMVKDVRNILLESGVEKTQIHFEIF</sequence>
<dbReference type="SUPFAM" id="SSF52343">
    <property type="entry name" value="Ferredoxin reductase-like, C-terminal NADP-linked domain"/>
    <property type="match status" value="1"/>
</dbReference>
<dbReference type="InterPro" id="IPR050415">
    <property type="entry name" value="MRET"/>
</dbReference>
<dbReference type="EMBL" id="PFCB01000009">
    <property type="protein sequence ID" value="PIR74715.1"/>
    <property type="molecule type" value="Genomic_DNA"/>
</dbReference>
<dbReference type="PANTHER" id="PTHR47354">
    <property type="entry name" value="NADH OXIDOREDUCTASE HCR"/>
    <property type="match status" value="1"/>
</dbReference>
<dbReference type="SUPFAM" id="SSF63380">
    <property type="entry name" value="Riboflavin synthase domain-like"/>
    <property type="match status" value="1"/>
</dbReference>
<protein>
    <recommendedName>
        <fullName evidence="1">FAD-binding FR-type domain-containing protein</fullName>
    </recommendedName>
</protein>
<reference evidence="3" key="1">
    <citation type="submission" date="2017-09" db="EMBL/GenBank/DDBJ databases">
        <title>Depth-based differentiation of microbial function through sediment-hosted aquifers and enrichment of novel symbionts in the deep terrestrial subsurface.</title>
        <authorList>
            <person name="Probst A.J."/>
            <person name="Ladd B."/>
            <person name="Jarett J.K."/>
            <person name="Geller-Mcgrath D.E."/>
            <person name="Sieber C.M.K."/>
            <person name="Emerson J.B."/>
            <person name="Anantharaman K."/>
            <person name="Thomas B.C."/>
            <person name="Malmstrom R."/>
            <person name="Stieglmeier M."/>
            <person name="Klingl A."/>
            <person name="Woyke T."/>
            <person name="Ryan C.M."/>
            <person name="Banfield J.F."/>
        </authorList>
    </citation>
    <scope>NUCLEOTIDE SEQUENCE [LARGE SCALE GENOMIC DNA]</scope>
</reference>
<dbReference type="PROSITE" id="PS51384">
    <property type="entry name" value="FAD_FR"/>
    <property type="match status" value="1"/>
</dbReference>
<dbReference type="GO" id="GO:0016491">
    <property type="term" value="F:oxidoreductase activity"/>
    <property type="evidence" value="ECO:0007669"/>
    <property type="project" value="InterPro"/>
</dbReference>
<dbReference type="InterPro" id="IPR039261">
    <property type="entry name" value="FNR_nucleotide-bd"/>
</dbReference>
<dbReference type="InterPro" id="IPR008333">
    <property type="entry name" value="Cbr1-like_FAD-bd_dom"/>
</dbReference>
<gene>
    <name evidence="2" type="ORF">COU35_00905</name>
</gene>
<dbReference type="Pfam" id="PF00175">
    <property type="entry name" value="NAD_binding_1"/>
    <property type="match status" value="1"/>
</dbReference>
<dbReference type="PRINTS" id="PR00410">
    <property type="entry name" value="PHEHYDRXLASE"/>
</dbReference>
<evidence type="ECO:0000313" key="2">
    <source>
        <dbReference type="EMBL" id="PIR74715.1"/>
    </source>
</evidence>
<dbReference type="Gene3D" id="2.40.30.10">
    <property type="entry name" value="Translation factors"/>
    <property type="match status" value="1"/>
</dbReference>
<comment type="caution">
    <text evidence="2">The sequence shown here is derived from an EMBL/GenBank/DDBJ whole genome shotgun (WGS) entry which is preliminary data.</text>
</comment>
<evidence type="ECO:0000259" key="1">
    <source>
        <dbReference type="PROSITE" id="PS51384"/>
    </source>
</evidence>